<dbReference type="GO" id="GO:0006281">
    <property type="term" value="P:DNA repair"/>
    <property type="evidence" value="ECO:0007669"/>
    <property type="project" value="UniProtKB-KW"/>
</dbReference>
<dbReference type="SUPFAM" id="SSF47781">
    <property type="entry name" value="RuvA domain 2-like"/>
    <property type="match status" value="1"/>
</dbReference>
<comment type="similarity">
    <text evidence="14 15">Belongs to the NAD-dependent DNA ligase family. LigA subfamily.</text>
</comment>
<dbReference type="NCBIfam" id="NF005932">
    <property type="entry name" value="PRK07956.1"/>
    <property type="match status" value="1"/>
</dbReference>
<evidence type="ECO:0000256" key="3">
    <source>
        <dbReference type="ARBA" id="ARBA00013308"/>
    </source>
</evidence>
<dbReference type="SUPFAM" id="SSF52113">
    <property type="entry name" value="BRCT domain"/>
    <property type="match status" value="1"/>
</dbReference>
<dbReference type="GO" id="GO:0046872">
    <property type="term" value="F:metal ion binding"/>
    <property type="evidence" value="ECO:0007669"/>
    <property type="project" value="UniProtKB-KW"/>
</dbReference>
<sequence length="678" mass="75612">MTKLTLLESQARVDALREQLNKHSYAYYVLDAPTISDQEYDKLYHELEEIERVYPELVVPESPTQRVGGKILPGFEKVEHDVPMLSLGNAFNREDLEEFDQRIRKLTDQPIRYVCELKIDGLAVSIKYEKGRYVAAATRGDGSVGENVTQNLRTVKAIPLRLQEDLSFEVRGECYMPKQSFAQLNEERDEKGLDIFANPRNAAAGSIRQLDSKVTASRNLNIFLYSAANLEQLNVSSQSELLKKLASIGLRTNPLFRVYDSISQVWEFIEEMQTKRQDLPYEIDGIVIKVDGFASQKDIGYTIRAPRWAIAYKFPAEIKETVVRDIEWTVGRTGVVTPTAVMDPVSIAGSTVQRASLHNVDLVKEKDVRIGDTVFIHKAGDIIPEIISVNLEMRKADSTAYSIPETCPACGSQLVHLEEEVALRCLNPKCPAQIKEGLSHFVSRNAMNISGLGVRVVSQMFEKGLVKDVAGLYSLTVDDLLKLDKVKDKSAHNFLEAIDKSRDNSLERLIFGLGIQHVGAKAAKMLAETFETMAGVMQATYEEIVAIEGFGQAIANSVILYFSLPEVKELIEELAKQGVNMRYKGPRKAAVATTESIWQGKTVVLTGKLYTYTRPEATEMIERLGGKVTGSVSKNTDWLIAGEAAGSKLKKAQSLNIPVWTEAEMVAHLERSEISENQ</sequence>
<keyword evidence="11 15" id="KW-0234">DNA repair</keyword>
<dbReference type="Gene3D" id="3.40.50.10190">
    <property type="entry name" value="BRCT domain"/>
    <property type="match status" value="1"/>
</dbReference>
<organism evidence="17 18">
    <name type="scientific">Jeotgalibaca dankookensis</name>
    <dbReference type="NCBI Taxonomy" id="708126"/>
    <lineage>
        <taxon>Bacteria</taxon>
        <taxon>Bacillati</taxon>
        <taxon>Bacillota</taxon>
        <taxon>Bacilli</taxon>
        <taxon>Lactobacillales</taxon>
        <taxon>Carnobacteriaceae</taxon>
        <taxon>Jeotgalibaca</taxon>
    </lineage>
</organism>
<dbReference type="PROSITE" id="PS01056">
    <property type="entry name" value="DNA_LIGASE_N2"/>
    <property type="match status" value="1"/>
</dbReference>
<evidence type="ECO:0000256" key="15">
    <source>
        <dbReference type="HAMAP-Rule" id="MF_01588"/>
    </source>
</evidence>
<dbReference type="InterPro" id="IPR041663">
    <property type="entry name" value="DisA/LigA_HHH"/>
</dbReference>
<evidence type="ECO:0000256" key="1">
    <source>
        <dbReference type="ARBA" id="ARBA00004067"/>
    </source>
</evidence>
<keyword evidence="18" id="KW-1185">Reference proteome</keyword>
<evidence type="ECO:0000313" key="17">
    <source>
        <dbReference type="EMBL" id="AQS52469.1"/>
    </source>
</evidence>
<dbReference type="EMBL" id="CP019728">
    <property type="protein sequence ID" value="AQS52469.1"/>
    <property type="molecule type" value="Genomic_DNA"/>
</dbReference>
<dbReference type="FunFam" id="2.40.50.140:FF:000012">
    <property type="entry name" value="DNA ligase"/>
    <property type="match status" value="1"/>
</dbReference>
<dbReference type="EC" id="6.5.1.2" evidence="2 15"/>
<dbReference type="CDD" id="cd00114">
    <property type="entry name" value="LIGANc"/>
    <property type="match status" value="1"/>
</dbReference>
<dbReference type="AlphaFoldDB" id="A0A1S6ILQ6"/>
<feature type="binding site" evidence="15">
    <location>
        <begin position="37"/>
        <end position="41"/>
    </location>
    <ligand>
        <name>NAD(+)</name>
        <dbReference type="ChEBI" id="CHEBI:57540"/>
    </ligand>
</feature>
<dbReference type="SMART" id="SM00292">
    <property type="entry name" value="BRCT"/>
    <property type="match status" value="1"/>
</dbReference>
<dbReference type="SUPFAM" id="SSF56091">
    <property type="entry name" value="DNA ligase/mRNA capping enzyme, catalytic domain"/>
    <property type="match status" value="1"/>
</dbReference>
<proteinExistence type="inferred from homology"/>
<keyword evidence="7 15" id="KW-0227">DNA damage</keyword>
<dbReference type="SUPFAM" id="SSF50249">
    <property type="entry name" value="Nucleic acid-binding proteins"/>
    <property type="match status" value="1"/>
</dbReference>
<dbReference type="InterPro" id="IPR004149">
    <property type="entry name" value="Znf_DNAligase_C4"/>
</dbReference>
<evidence type="ECO:0000256" key="6">
    <source>
        <dbReference type="ARBA" id="ARBA00022723"/>
    </source>
</evidence>
<keyword evidence="4 15" id="KW-0436">Ligase</keyword>
<feature type="binding site" evidence="15">
    <location>
        <position position="313"/>
    </location>
    <ligand>
        <name>NAD(+)</name>
        <dbReference type="ChEBI" id="CHEBI:57540"/>
    </ligand>
</feature>
<evidence type="ECO:0000256" key="10">
    <source>
        <dbReference type="ARBA" id="ARBA00023027"/>
    </source>
</evidence>
<evidence type="ECO:0000256" key="14">
    <source>
        <dbReference type="ARBA" id="ARBA00060881"/>
    </source>
</evidence>
<comment type="cofactor">
    <cofactor evidence="15">
        <name>Mg(2+)</name>
        <dbReference type="ChEBI" id="CHEBI:18420"/>
    </cofactor>
    <cofactor evidence="15">
        <name>Mn(2+)</name>
        <dbReference type="ChEBI" id="CHEBI:29035"/>
    </cofactor>
</comment>
<dbReference type="InterPro" id="IPR010994">
    <property type="entry name" value="RuvA_2-like"/>
</dbReference>
<dbReference type="FunFam" id="1.10.287.610:FF:000002">
    <property type="entry name" value="DNA ligase"/>
    <property type="match status" value="1"/>
</dbReference>
<feature type="binding site" evidence="15">
    <location>
        <position position="173"/>
    </location>
    <ligand>
        <name>NAD(+)</name>
        <dbReference type="ChEBI" id="CHEBI:57540"/>
    </ligand>
</feature>
<dbReference type="InterPro" id="IPR004150">
    <property type="entry name" value="NAD_DNA_ligase_OB"/>
</dbReference>
<feature type="binding site" evidence="15">
    <location>
        <position position="139"/>
    </location>
    <ligand>
        <name>NAD(+)</name>
        <dbReference type="ChEBI" id="CHEBI:57540"/>
    </ligand>
</feature>
<dbReference type="Proteomes" id="UP000188993">
    <property type="component" value="Chromosome"/>
</dbReference>
<keyword evidence="10 15" id="KW-0520">NAD</keyword>
<evidence type="ECO:0000259" key="16">
    <source>
        <dbReference type="PROSITE" id="PS50172"/>
    </source>
</evidence>
<evidence type="ECO:0000313" key="18">
    <source>
        <dbReference type="Proteomes" id="UP000188993"/>
    </source>
</evidence>
<dbReference type="SMART" id="SM00532">
    <property type="entry name" value="LIGANc"/>
    <property type="match status" value="1"/>
</dbReference>
<feature type="domain" description="BRCT" evidence="16">
    <location>
        <begin position="593"/>
        <end position="678"/>
    </location>
</feature>
<feature type="binding site" evidence="15">
    <location>
        <position position="289"/>
    </location>
    <ligand>
        <name>NAD(+)</name>
        <dbReference type="ChEBI" id="CHEBI:57540"/>
    </ligand>
</feature>
<dbReference type="Pfam" id="PF12826">
    <property type="entry name" value="HHH_2"/>
    <property type="match status" value="1"/>
</dbReference>
<dbReference type="PROSITE" id="PS50172">
    <property type="entry name" value="BRCT"/>
    <property type="match status" value="1"/>
</dbReference>
<dbReference type="InterPro" id="IPR001679">
    <property type="entry name" value="DNA_ligase"/>
</dbReference>
<comment type="function">
    <text evidence="1 15">DNA ligase that catalyzes the formation of phosphodiester linkages between 5'-phosphoryl and 3'-hydroxyl groups in double-stranded DNA using NAD as a coenzyme and as the energy source for the reaction. It is essential for DNA replication and repair of damaged DNA.</text>
</comment>
<comment type="catalytic activity">
    <reaction evidence="13 15">
        <text>NAD(+) + (deoxyribonucleotide)n-3'-hydroxyl + 5'-phospho-(deoxyribonucleotide)m = (deoxyribonucleotide)n+m + AMP + beta-nicotinamide D-nucleotide.</text>
        <dbReference type="EC" id="6.5.1.2"/>
    </reaction>
</comment>
<dbReference type="GO" id="GO:0006260">
    <property type="term" value="P:DNA replication"/>
    <property type="evidence" value="ECO:0007669"/>
    <property type="project" value="UniProtKB-KW"/>
</dbReference>
<dbReference type="Pfam" id="PF22745">
    <property type="entry name" value="Nlig-Ia"/>
    <property type="match status" value="1"/>
</dbReference>
<feature type="binding site" evidence="15">
    <location>
        <begin position="86"/>
        <end position="87"/>
    </location>
    <ligand>
        <name>NAD(+)</name>
        <dbReference type="ChEBI" id="CHEBI:57540"/>
    </ligand>
</feature>
<feature type="binding site" evidence="15">
    <location>
        <position position="430"/>
    </location>
    <ligand>
        <name>Zn(2+)</name>
        <dbReference type="ChEBI" id="CHEBI:29105"/>
    </ligand>
</feature>
<feature type="binding site" evidence="15">
    <location>
        <position position="410"/>
    </location>
    <ligand>
        <name>Zn(2+)</name>
        <dbReference type="ChEBI" id="CHEBI:29105"/>
    </ligand>
</feature>
<dbReference type="PANTHER" id="PTHR23389:SF9">
    <property type="entry name" value="DNA LIGASE"/>
    <property type="match status" value="1"/>
</dbReference>
<dbReference type="Gene3D" id="1.10.287.610">
    <property type="entry name" value="Helix hairpin bin"/>
    <property type="match status" value="1"/>
</dbReference>
<dbReference type="HAMAP" id="MF_01588">
    <property type="entry name" value="DNA_ligase_A"/>
    <property type="match status" value="1"/>
</dbReference>
<dbReference type="PANTHER" id="PTHR23389">
    <property type="entry name" value="CHROMOSOME TRANSMISSION FIDELITY FACTOR 18"/>
    <property type="match status" value="1"/>
</dbReference>
<feature type="binding site" evidence="15">
    <location>
        <position position="116"/>
    </location>
    <ligand>
        <name>NAD(+)</name>
        <dbReference type="ChEBI" id="CHEBI:57540"/>
    </ligand>
</feature>
<dbReference type="FunFam" id="1.10.150.20:FF:000006">
    <property type="entry name" value="DNA ligase"/>
    <property type="match status" value="1"/>
</dbReference>
<dbReference type="GO" id="GO:0003911">
    <property type="term" value="F:DNA ligase (NAD+) activity"/>
    <property type="evidence" value="ECO:0007669"/>
    <property type="project" value="UniProtKB-UniRule"/>
</dbReference>
<evidence type="ECO:0000256" key="8">
    <source>
        <dbReference type="ARBA" id="ARBA00022833"/>
    </source>
</evidence>
<name>A0A1S6ILQ6_9LACT</name>
<keyword evidence="8 15" id="KW-0862">Zinc</keyword>
<evidence type="ECO:0000256" key="5">
    <source>
        <dbReference type="ARBA" id="ARBA00022705"/>
    </source>
</evidence>
<dbReference type="Gene3D" id="1.10.150.20">
    <property type="entry name" value="5' to 3' exonuclease, C-terminal subdomain"/>
    <property type="match status" value="2"/>
</dbReference>
<evidence type="ECO:0000256" key="2">
    <source>
        <dbReference type="ARBA" id="ARBA00012722"/>
    </source>
</evidence>
<dbReference type="CDD" id="cd17748">
    <property type="entry name" value="BRCT_DNA_ligase_like"/>
    <property type="match status" value="1"/>
</dbReference>
<feature type="binding site" evidence="15">
    <location>
        <position position="407"/>
    </location>
    <ligand>
        <name>Zn(2+)</name>
        <dbReference type="ChEBI" id="CHEBI:29105"/>
    </ligand>
</feature>
<feature type="active site" description="N6-AMP-lysine intermediate" evidence="15">
    <location>
        <position position="118"/>
    </location>
</feature>
<dbReference type="OrthoDB" id="9759736at2"/>
<dbReference type="InterPro" id="IPR036420">
    <property type="entry name" value="BRCT_dom_sf"/>
</dbReference>
<dbReference type="KEGG" id="jda:BW727_100059"/>
<dbReference type="InterPro" id="IPR001357">
    <property type="entry name" value="BRCT_dom"/>
</dbReference>
<dbReference type="FunFam" id="3.30.470.30:FF:000001">
    <property type="entry name" value="DNA ligase"/>
    <property type="match status" value="1"/>
</dbReference>
<gene>
    <name evidence="15 17" type="primary">ligA</name>
    <name evidence="17" type="ORF">BW727_100059</name>
</gene>
<evidence type="ECO:0000256" key="9">
    <source>
        <dbReference type="ARBA" id="ARBA00022842"/>
    </source>
</evidence>
<dbReference type="RefSeq" id="WP_062471452.1">
    <property type="nucleotide sequence ID" value="NZ_BBYN01000029.1"/>
</dbReference>
<evidence type="ECO:0000256" key="13">
    <source>
        <dbReference type="ARBA" id="ARBA00034005"/>
    </source>
</evidence>
<dbReference type="InterPro" id="IPR013840">
    <property type="entry name" value="DNAligase_N"/>
</dbReference>
<evidence type="ECO:0000256" key="12">
    <source>
        <dbReference type="ARBA" id="ARBA00023211"/>
    </source>
</evidence>
<keyword evidence="12 15" id="KW-0464">Manganese</keyword>
<keyword evidence="6 15" id="KW-0479">Metal-binding</keyword>
<dbReference type="PIRSF" id="PIRSF001604">
    <property type="entry name" value="LigA"/>
    <property type="match status" value="1"/>
</dbReference>
<keyword evidence="5 15" id="KW-0235">DNA replication</keyword>
<dbReference type="Gene3D" id="3.30.470.30">
    <property type="entry name" value="DNA ligase/mRNA capping enzyme"/>
    <property type="match status" value="1"/>
</dbReference>
<reference evidence="17 18" key="1">
    <citation type="journal article" date="2014" name="Int. J. Syst. Evol. Microbiol.">
        <title>Jeotgalibaca dankookensis gen. nov., sp. nov., a member of the family Carnobacteriaceae, isolated from seujeot (Korean traditional food).</title>
        <authorList>
            <person name="Lee D.G."/>
            <person name="Trujillo M.E."/>
            <person name="Kang H."/>
            <person name="Ahn T.Y."/>
        </authorList>
    </citation>
    <scope>NUCLEOTIDE SEQUENCE [LARGE SCALE GENOMIC DNA]</scope>
    <source>
        <strain evidence="17 18">EX-07</strain>
    </source>
</reference>
<dbReference type="NCBIfam" id="TIGR00575">
    <property type="entry name" value="dnlj"/>
    <property type="match status" value="1"/>
</dbReference>
<dbReference type="STRING" id="708126.BW727_100059"/>
<dbReference type="Pfam" id="PF00533">
    <property type="entry name" value="BRCT"/>
    <property type="match status" value="1"/>
</dbReference>
<dbReference type="InterPro" id="IPR013839">
    <property type="entry name" value="DNAligase_adenylation"/>
</dbReference>
<keyword evidence="9 15" id="KW-0460">Magnesium</keyword>
<dbReference type="FunFam" id="1.10.150.20:FF:000007">
    <property type="entry name" value="DNA ligase"/>
    <property type="match status" value="1"/>
</dbReference>
<dbReference type="GO" id="GO:0005829">
    <property type="term" value="C:cytosol"/>
    <property type="evidence" value="ECO:0007669"/>
    <property type="project" value="TreeGrafter"/>
</dbReference>
<feature type="binding site" evidence="15">
    <location>
        <position position="425"/>
    </location>
    <ligand>
        <name>Zn(2+)</name>
        <dbReference type="ChEBI" id="CHEBI:29105"/>
    </ligand>
</feature>
<dbReference type="InterPro" id="IPR033136">
    <property type="entry name" value="DNA_ligase_CS"/>
</dbReference>
<protein>
    <recommendedName>
        <fullName evidence="3 15">DNA ligase</fullName>
        <ecNumber evidence="2 15">6.5.1.2</ecNumber>
    </recommendedName>
    <alternativeName>
        <fullName evidence="15">Polydeoxyribonucleotide synthase [NAD(+)]</fullName>
    </alternativeName>
</protein>
<evidence type="ECO:0000256" key="11">
    <source>
        <dbReference type="ARBA" id="ARBA00023204"/>
    </source>
</evidence>
<dbReference type="Pfam" id="PF01653">
    <property type="entry name" value="DNA_ligase_aden"/>
    <property type="match status" value="1"/>
</dbReference>
<dbReference type="Gene3D" id="6.20.10.30">
    <property type="match status" value="1"/>
</dbReference>
<evidence type="ECO:0000256" key="7">
    <source>
        <dbReference type="ARBA" id="ARBA00022763"/>
    </source>
</evidence>
<evidence type="ECO:0000256" key="4">
    <source>
        <dbReference type="ARBA" id="ARBA00022598"/>
    </source>
</evidence>
<accession>A0A1S6ILQ6</accession>
<dbReference type="Gene3D" id="2.40.50.140">
    <property type="entry name" value="Nucleic acid-binding proteins"/>
    <property type="match status" value="1"/>
</dbReference>
<dbReference type="InterPro" id="IPR012340">
    <property type="entry name" value="NA-bd_OB-fold"/>
</dbReference>
<dbReference type="Pfam" id="PF03120">
    <property type="entry name" value="OB_DNA_ligase"/>
    <property type="match status" value="1"/>
</dbReference>
<dbReference type="Pfam" id="PF03119">
    <property type="entry name" value="DNA_ligase_ZBD"/>
    <property type="match status" value="1"/>
</dbReference>